<keyword evidence="2 5" id="KW-0812">Transmembrane</keyword>
<dbReference type="Pfam" id="PF01925">
    <property type="entry name" value="TauE"/>
    <property type="match status" value="1"/>
</dbReference>
<gene>
    <name evidence="6" type="ORF">FHS83_003448</name>
</gene>
<proteinExistence type="inferred from homology"/>
<dbReference type="Proteomes" id="UP000570514">
    <property type="component" value="Unassembled WGS sequence"/>
</dbReference>
<accession>A0A846N529</accession>
<keyword evidence="4 5" id="KW-0472">Membrane</keyword>
<dbReference type="PANTHER" id="PTHR43701:SF2">
    <property type="entry name" value="MEMBRANE TRANSPORTER PROTEIN YJNA-RELATED"/>
    <property type="match status" value="1"/>
</dbReference>
<comment type="subcellular location">
    <subcellularLocation>
        <location evidence="5">Cell membrane</location>
        <topology evidence="5">Multi-pass membrane protein</topology>
    </subcellularLocation>
    <subcellularLocation>
        <location evidence="1">Membrane</location>
        <topology evidence="1">Multi-pass membrane protein</topology>
    </subcellularLocation>
</comment>
<protein>
    <recommendedName>
        <fullName evidence="5">Probable membrane transporter protein</fullName>
    </recommendedName>
</protein>
<evidence type="ECO:0000256" key="4">
    <source>
        <dbReference type="ARBA" id="ARBA00023136"/>
    </source>
</evidence>
<feature type="transmembrane region" description="Helical" evidence="5">
    <location>
        <begin position="77"/>
        <end position="97"/>
    </location>
</feature>
<sequence>MLFLAAIQWGYVASGLLVGCAVGLTGVGGGSLMTPILILIFGISPVAAVGTDLLYAAATKSVGSVVHGAHATIDWKIVRRLALGSVPAAILTLIALNALGLDSHKANKIVSEVLAIALLVTAGALIFRRQLRGLYGKRIGHLSPAATARYTVATGAVLGLLVASTSVGAGALGVTALILLYPELPAVKLVGSDIAHAVPLTLVAGAGHWYLGNVNFTLMGTLLMGSIPGILIGSYLAPRIPEWVLRSLMAFILVLVAIKLMS</sequence>
<feature type="transmembrane region" description="Helical" evidence="5">
    <location>
        <begin position="243"/>
        <end position="261"/>
    </location>
</feature>
<dbReference type="PANTHER" id="PTHR43701">
    <property type="entry name" value="MEMBRANE TRANSPORTER PROTEIN MJ0441-RELATED"/>
    <property type="match status" value="1"/>
</dbReference>
<keyword evidence="3 5" id="KW-1133">Transmembrane helix</keyword>
<evidence type="ECO:0000256" key="3">
    <source>
        <dbReference type="ARBA" id="ARBA00022989"/>
    </source>
</evidence>
<evidence type="ECO:0000256" key="2">
    <source>
        <dbReference type="ARBA" id="ARBA00022692"/>
    </source>
</evidence>
<feature type="transmembrane region" description="Helical" evidence="5">
    <location>
        <begin position="109"/>
        <end position="127"/>
    </location>
</feature>
<keyword evidence="5" id="KW-1003">Cell membrane</keyword>
<feature type="transmembrane region" description="Helical" evidence="5">
    <location>
        <begin position="218"/>
        <end position="237"/>
    </location>
</feature>
<evidence type="ECO:0000256" key="5">
    <source>
        <dbReference type="RuleBase" id="RU363041"/>
    </source>
</evidence>
<feature type="transmembrane region" description="Helical" evidence="5">
    <location>
        <begin position="148"/>
        <end position="181"/>
    </location>
</feature>
<keyword evidence="7" id="KW-1185">Reference proteome</keyword>
<reference evidence="6 7" key="1">
    <citation type="submission" date="2020-03" db="EMBL/GenBank/DDBJ databases">
        <title>Genomic Encyclopedia of Type Strains, Phase IV (KMG-IV): sequencing the most valuable type-strain genomes for metagenomic binning, comparative biology and taxonomic classification.</title>
        <authorList>
            <person name="Goeker M."/>
        </authorList>
    </citation>
    <scope>NUCLEOTIDE SEQUENCE [LARGE SCALE GENOMIC DNA]</scope>
    <source>
        <strain evidence="6 7">DSM 19867</strain>
    </source>
</reference>
<feature type="transmembrane region" description="Helical" evidence="5">
    <location>
        <begin position="9"/>
        <end position="30"/>
    </location>
</feature>
<dbReference type="InterPro" id="IPR051598">
    <property type="entry name" value="TSUP/Inactive_protease-like"/>
</dbReference>
<comment type="caution">
    <text evidence="6">The sequence shown here is derived from an EMBL/GenBank/DDBJ whole genome shotgun (WGS) entry which is preliminary data.</text>
</comment>
<dbReference type="GO" id="GO:0005886">
    <property type="term" value="C:plasma membrane"/>
    <property type="evidence" value="ECO:0007669"/>
    <property type="project" value="UniProtKB-SubCell"/>
</dbReference>
<feature type="transmembrane region" description="Helical" evidence="5">
    <location>
        <begin position="36"/>
        <end position="56"/>
    </location>
</feature>
<dbReference type="InterPro" id="IPR002781">
    <property type="entry name" value="TM_pro_TauE-like"/>
</dbReference>
<name>A0A846N529_9PROT</name>
<dbReference type="EMBL" id="JAASRM010000001">
    <property type="protein sequence ID" value="NIK90130.1"/>
    <property type="molecule type" value="Genomic_DNA"/>
</dbReference>
<comment type="similarity">
    <text evidence="5">Belongs to the 4-toluene sulfonate uptake permease (TSUP) (TC 2.A.102) family.</text>
</comment>
<evidence type="ECO:0000256" key="1">
    <source>
        <dbReference type="ARBA" id="ARBA00004141"/>
    </source>
</evidence>
<feature type="transmembrane region" description="Helical" evidence="5">
    <location>
        <begin position="193"/>
        <end position="211"/>
    </location>
</feature>
<evidence type="ECO:0000313" key="7">
    <source>
        <dbReference type="Proteomes" id="UP000570514"/>
    </source>
</evidence>
<evidence type="ECO:0000313" key="6">
    <source>
        <dbReference type="EMBL" id="NIK90130.1"/>
    </source>
</evidence>
<organism evidence="6 7">
    <name type="scientific">Rhizomicrobium palustre</name>
    <dbReference type="NCBI Taxonomy" id="189966"/>
    <lineage>
        <taxon>Bacteria</taxon>
        <taxon>Pseudomonadati</taxon>
        <taxon>Pseudomonadota</taxon>
        <taxon>Alphaproteobacteria</taxon>
        <taxon>Micropepsales</taxon>
        <taxon>Micropepsaceae</taxon>
        <taxon>Rhizomicrobium</taxon>
    </lineage>
</organism>
<dbReference type="AlphaFoldDB" id="A0A846N529"/>